<dbReference type="GO" id="GO:0005524">
    <property type="term" value="F:ATP binding"/>
    <property type="evidence" value="ECO:0007669"/>
    <property type="project" value="UniProtKB-KW"/>
</dbReference>
<dbReference type="Pfam" id="PF13173">
    <property type="entry name" value="AAA_14"/>
    <property type="match status" value="1"/>
</dbReference>
<reference evidence="4" key="1">
    <citation type="submission" date="2018-08" db="EMBL/GenBank/DDBJ databases">
        <authorList>
            <person name="Grouzdev D.S."/>
            <person name="Krutkina M.S."/>
        </authorList>
    </citation>
    <scope>NUCLEOTIDE SEQUENCE [LARGE SCALE GENOMIC DNA]</scope>
    <source>
        <strain evidence="4">4-11</strain>
    </source>
</reference>
<dbReference type="PANTHER" id="PTHR33295">
    <property type="entry name" value="ATPASE"/>
    <property type="match status" value="1"/>
</dbReference>
<organism evidence="3 4">
    <name type="scientific">Sphaerochaeta halotolerans</name>
    <dbReference type="NCBI Taxonomy" id="2293840"/>
    <lineage>
        <taxon>Bacteria</taxon>
        <taxon>Pseudomonadati</taxon>
        <taxon>Spirochaetota</taxon>
        <taxon>Spirochaetia</taxon>
        <taxon>Spirochaetales</taxon>
        <taxon>Sphaerochaetaceae</taxon>
        <taxon>Sphaerochaeta</taxon>
    </lineage>
</organism>
<dbReference type="RefSeq" id="WP_117329041.1">
    <property type="nucleotide sequence ID" value="NZ_QUWK01000001.1"/>
</dbReference>
<dbReference type="InterPro" id="IPR041682">
    <property type="entry name" value="AAA_14"/>
</dbReference>
<feature type="domain" description="AAA" evidence="1">
    <location>
        <begin position="18"/>
        <end position="152"/>
    </location>
</feature>
<keyword evidence="3" id="KW-0067">ATP-binding</keyword>
<evidence type="ECO:0000259" key="2">
    <source>
        <dbReference type="Pfam" id="PF13635"/>
    </source>
</evidence>
<dbReference type="Proteomes" id="UP000264002">
    <property type="component" value="Unassembled WGS sequence"/>
</dbReference>
<evidence type="ECO:0000313" key="3">
    <source>
        <dbReference type="EMBL" id="RFU96221.1"/>
    </source>
</evidence>
<evidence type="ECO:0000313" key="4">
    <source>
        <dbReference type="Proteomes" id="UP000264002"/>
    </source>
</evidence>
<keyword evidence="4" id="KW-1185">Reference proteome</keyword>
<name>A0A372MKD2_9SPIR</name>
<accession>A0A372MKD2</accession>
<keyword evidence="3" id="KW-0547">Nucleotide-binding</keyword>
<dbReference type="InterPro" id="IPR027417">
    <property type="entry name" value="P-loop_NTPase"/>
</dbReference>
<proteinExistence type="predicted"/>
<reference evidence="3 4" key="2">
    <citation type="submission" date="2018-09" db="EMBL/GenBank/DDBJ databases">
        <title>Genome of Sphaerochaeta halotolerans strain 4-11.</title>
        <authorList>
            <person name="Nazina T.N."/>
            <person name="Sokolova D.S."/>
        </authorList>
    </citation>
    <scope>NUCLEOTIDE SEQUENCE [LARGE SCALE GENOMIC DNA]</scope>
    <source>
        <strain evidence="3 4">4-11</strain>
    </source>
</reference>
<evidence type="ECO:0000259" key="1">
    <source>
        <dbReference type="Pfam" id="PF13173"/>
    </source>
</evidence>
<gene>
    <name evidence="3" type="ORF">DYP60_01230</name>
</gene>
<sequence length="446" mass="51320">MERTAMQSLLAWKRSPYRKPLLLQGIRQVGKTWLLKEFGKRYYERIAYFNFDEHPEYLQFFETTKDVSRIVDNLQFVVGFPITEGNTLIIFDEVQDAPNVLNALKYFHEKGNGYHVACAGSLLGVSLAKPSSFPVGQVDFLEIHPMTFREMLVAENETGLVSYLDSKSDMESIPEAFFNPLVEHFKKYFLLGGMPEVLARWVTDRDSGSIDSILWSIIQAYERDFAKHPEPREYPKLMHIWHSLPSQLARENKKFLYQLVKQGARAREYEAALNWLVSSEVVIKVSRCTKPALPLSAYEDLSSFKLYAADIGLLRRLSQLDISSFLNPNQLFTEFKGSFAENYILQSLSASFPVPLRYWTSSDNRYEVDFLLQYKNLVIPIEVKADTNIASPSLKAIKRLHGEAFPLRIRYSLQNLKFDGDMLNIPLFMADWSEQLITMALGIQAT</sequence>
<dbReference type="AlphaFoldDB" id="A0A372MKD2"/>
<dbReference type="SUPFAM" id="SSF52540">
    <property type="entry name" value="P-loop containing nucleoside triphosphate hydrolases"/>
    <property type="match status" value="1"/>
</dbReference>
<dbReference type="InterPro" id="IPR025420">
    <property type="entry name" value="DUF4143"/>
</dbReference>
<comment type="caution">
    <text evidence="3">The sequence shown here is derived from an EMBL/GenBank/DDBJ whole genome shotgun (WGS) entry which is preliminary data.</text>
</comment>
<dbReference type="PANTHER" id="PTHR33295:SF7">
    <property type="entry name" value="ATPASE"/>
    <property type="match status" value="1"/>
</dbReference>
<dbReference type="Pfam" id="PF13635">
    <property type="entry name" value="DUF4143"/>
    <property type="match status" value="1"/>
</dbReference>
<feature type="domain" description="DUF4143" evidence="2">
    <location>
        <begin position="222"/>
        <end position="385"/>
    </location>
</feature>
<protein>
    <submittedName>
        <fullName evidence="3">ATP-binding protein</fullName>
    </submittedName>
</protein>
<dbReference type="EMBL" id="QUWK01000001">
    <property type="protein sequence ID" value="RFU96221.1"/>
    <property type="molecule type" value="Genomic_DNA"/>
</dbReference>